<dbReference type="EMBL" id="BGPR01253835">
    <property type="protein sequence ID" value="GBM50550.1"/>
    <property type="molecule type" value="Genomic_DNA"/>
</dbReference>
<evidence type="ECO:0000313" key="2">
    <source>
        <dbReference type="EMBL" id="GBM50550.1"/>
    </source>
</evidence>
<feature type="non-terminal residue" evidence="2">
    <location>
        <position position="22"/>
    </location>
</feature>
<feature type="region of interest" description="Disordered" evidence="1">
    <location>
        <begin position="1"/>
        <end position="22"/>
    </location>
</feature>
<comment type="caution">
    <text evidence="2">The sequence shown here is derived from an EMBL/GenBank/DDBJ whole genome shotgun (WGS) entry which is preliminary data.</text>
</comment>
<organism evidence="2 3">
    <name type="scientific">Araneus ventricosus</name>
    <name type="common">Orbweaver spider</name>
    <name type="synonym">Epeira ventricosa</name>
    <dbReference type="NCBI Taxonomy" id="182803"/>
    <lineage>
        <taxon>Eukaryota</taxon>
        <taxon>Metazoa</taxon>
        <taxon>Ecdysozoa</taxon>
        <taxon>Arthropoda</taxon>
        <taxon>Chelicerata</taxon>
        <taxon>Arachnida</taxon>
        <taxon>Araneae</taxon>
        <taxon>Araneomorphae</taxon>
        <taxon>Entelegynae</taxon>
        <taxon>Araneoidea</taxon>
        <taxon>Araneidae</taxon>
        <taxon>Araneus</taxon>
    </lineage>
</organism>
<name>A0A4Y2GA45_ARAVE</name>
<reference evidence="2 3" key="1">
    <citation type="journal article" date="2019" name="Sci. Rep.">
        <title>Orb-weaving spider Araneus ventricosus genome elucidates the spidroin gene catalogue.</title>
        <authorList>
            <person name="Kono N."/>
            <person name="Nakamura H."/>
            <person name="Ohtoshi R."/>
            <person name="Moran D.A.P."/>
            <person name="Shinohara A."/>
            <person name="Yoshida Y."/>
            <person name="Fujiwara M."/>
            <person name="Mori M."/>
            <person name="Tomita M."/>
            <person name="Arakawa K."/>
        </authorList>
    </citation>
    <scope>NUCLEOTIDE SEQUENCE [LARGE SCALE GENOMIC DNA]</scope>
</reference>
<accession>A0A4Y2GA45</accession>
<dbReference type="Proteomes" id="UP000499080">
    <property type="component" value="Unassembled WGS sequence"/>
</dbReference>
<evidence type="ECO:0000256" key="1">
    <source>
        <dbReference type="SAM" id="MobiDB-lite"/>
    </source>
</evidence>
<gene>
    <name evidence="2" type="ORF">AVEN_267902_1</name>
</gene>
<dbReference type="AlphaFoldDB" id="A0A4Y2GA45"/>
<proteinExistence type="predicted"/>
<evidence type="ECO:0000313" key="3">
    <source>
        <dbReference type="Proteomes" id="UP000499080"/>
    </source>
</evidence>
<keyword evidence="3" id="KW-1185">Reference proteome</keyword>
<sequence>KSSSQGTFHSRPLQESRSPPSM</sequence>
<protein>
    <submittedName>
        <fullName evidence="2">Uncharacterized protein</fullName>
    </submittedName>
</protein>
<feature type="non-terminal residue" evidence="2">
    <location>
        <position position="1"/>
    </location>
</feature>